<dbReference type="GO" id="GO:0005886">
    <property type="term" value="C:plasma membrane"/>
    <property type="evidence" value="ECO:0007669"/>
    <property type="project" value="UniProtKB-SubCell"/>
</dbReference>
<dbReference type="InterPro" id="IPR000515">
    <property type="entry name" value="MetI-like"/>
</dbReference>
<dbReference type="Gene3D" id="1.10.3720.10">
    <property type="entry name" value="MetI-like"/>
    <property type="match status" value="1"/>
</dbReference>
<proteinExistence type="inferred from homology"/>
<evidence type="ECO:0000313" key="9">
    <source>
        <dbReference type="Proteomes" id="UP000233276"/>
    </source>
</evidence>
<feature type="transmembrane region" description="Helical" evidence="7">
    <location>
        <begin position="31"/>
        <end position="51"/>
    </location>
</feature>
<dbReference type="CDD" id="cd06261">
    <property type="entry name" value="TM_PBP2"/>
    <property type="match status" value="1"/>
</dbReference>
<dbReference type="PANTHER" id="PTHR30151">
    <property type="entry name" value="ALKANE SULFONATE ABC TRANSPORTER-RELATED, MEMBRANE SUBUNIT"/>
    <property type="match status" value="1"/>
</dbReference>
<dbReference type="AlphaFoldDB" id="A0A2K9D3I8"/>
<dbReference type="PROSITE" id="PS50928">
    <property type="entry name" value="ABC_TM1"/>
    <property type="match status" value="1"/>
</dbReference>
<dbReference type="Pfam" id="PF00528">
    <property type="entry name" value="BPD_transp_1"/>
    <property type="match status" value="1"/>
</dbReference>
<feature type="transmembrane region" description="Helical" evidence="7">
    <location>
        <begin position="156"/>
        <end position="175"/>
    </location>
</feature>
<dbReference type="KEGG" id="mhos:CXR34_01610"/>
<protein>
    <submittedName>
        <fullName evidence="8">ABC transporter permease</fullName>
    </submittedName>
</protein>
<evidence type="ECO:0000256" key="1">
    <source>
        <dbReference type="ARBA" id="ARBA00004651"/>
    </source>
</evidence>
<gene>
    <name evidence="8" type="ORF">CXR34_01610</name>
</gene>
<evidence type="ECO:0000313" key="8">
    <source>
        <dbReference type="EMBL" id="AUG28285.1"/>
    </source>
</evidence>
<comment type="similarity">
    <text evidence="7">Belongs to the binding-protein-dependent transport system permease family.</text>
</comment>
<sequence length="279" mass="29756">MTTTRTLALKDVPRRRRPSLEPVWRREPRKLTSLLISVGSAVALIAVWAWVTRPGGAISPLFLPSPGDVWDAAVRLIERPYLGSTLGGHIVSSLTTVIAGWLLAAAVGIPLGVWIGWSRKARWTVYPIFQLLRPIPPIAWIPLALVWFGIGDPSRVFVVFVSAIVPWTLNSIHAVTSVEPTLVNAARVLGAPPLTILGRVVIPTAMATLLAGGQIAMGNAWTTVIAAELLGALSGLGYVALNSSRTLDTDILLVSMITIGLIGALLSALMKLLTPGGRR</sequence>
<feature type="transmembrane region" description="Helical" evidence="7">
    <location>
        <begin position="251"/>
        <end position="273"/>
    </location>
</feature>
<feature type="transmembrane region" description="Helical" evidence="7">
    <location>
        <begin position="196"/>
        <end position="215"/>
    </location>
</feature>
<feature type="transmembrane region" description="Helical" evidence="7">
    <location>
        <begin position="129"/>
        <end position="150"/>
    </location>
</feature>
<reference evidence="8 9" key="1">
    <citation type="submission" date="2017-12" db="EMBL/GenBank/DDBJ databases">
        <title>Isolation and characterization of estrogens degradatiion strain Microbacterium hominis SJTG1.</title>
        <authorList>
            <person name="Xiong W."/>
            <person name="Yin C."/>
            <person name="Zheng D."/>
            <person name="Liang R."/>
        </authorList>
    </citation>
    <scope>NUCLEOTIDE SEQUENCE [LARGE SCALE GENOMIC DNA]</scope>
    <source>
        <strain evidence="8 9">SJTG1</strain>
    </source>
</reference>
<dbReference type="GO" id="GO:0055085">
    <property type="term" value="P:transmembrane transport"/>
    <property type="evidence" value="ECO:0007669"/>
    <property type="project" value="InterPro"/>
</dbReference>
<keyword evidence="6 7" id="KW-0472">Membrane</keyword>
<evidence type="ECO:0000256" key="4">
    <source>
        <dbReference type="ARBA" id="ARBA00022692"/>
    </source>
</evidence>
<accession>A0A2K9D3I8</accession>
<evidence type="ECO:0000256" key="3">
    <source>
        <dbReference type="ARBA" id="ARBA00022475"/>
    </source>
</evidence>
<keyword evidence="2 7" id="KW-0813">Transport</keyword>
<keyword evidence="5 7" id="KW-1133">Transmembrane helix</keyword>
<feature type="transmembrane region" description="Helical" evidence="7">
    <location>
        <begin position="90"/>
        <end position="117"/>
    </location>
</feature>
<keyword evidence="3" id="KW-1003">Cell membrane</keyword>
<dbReference type="Proteomes" id="UP000233276">
    <property type="component" value="Chromosome"/>
</dbReference>
<organism evidence="8 9">
    <name type="scientific">Microbacterium hominis</name>
    <dbReference type="NCBI Taxonomy" id="162426"/>
    <lineage>
        <taxon>Bacteria</taxon>
        <taxon>Bacillati</taxon>
        <taxon>Actinomycetota</taxon>
        <taxon>Actinomycetes</taxon>
        <taxon>Micrococcales</taxon>
        <taxon>Microbacteriaceae</taxon>
        <taxon>Microbacterium</taxon>
    </lineage>
</organism>
<evidence type="ECO:0000256" key="2">
    <source>
        <dbReference type="ARBA" id="ARBA00022448"/>
    </source>
</evidence>
<evidence type="ECO:0000256" key="5">
    <source>
        <dbReference type="ARBA" id="ARBA00022989"/>
    </source>
</evidence>
<dbReference type="PANTHER" id="PTHR30151:SF0">
    <property type="entry name" value="ABC TRANSPORTER PERMEASE PROTEIN MJ0413-RELATED"/>
    <property type="match status" value="1"/>
</dbReference>
<evidence type="ECO:0000256" key="6">
    <source>
        <dbReference type="ARBA" id="ARBA00023136"/>
    </source>
</evidence>
<comment type="subcellular location">
    <subcellularLocation>
        <location evidence="1 7">Cell membrane</location>
        <topology evidence="1 7">Multi-pass membrane protein</topology>
    </subcellularLocation>
</comment>
<dbReference type="RefSeq" id="WP_101305336.1">
    <property type="nucleotide sequence ID" value="NZ_CP025299.1"/>
</dbReference>
<dbReference type="InterPro" id="IPR035906">
    <property type="entry name" value="MetI-like_sf"/>
</dbReference>
<dbReference type="SUPFAM" id="SSF161098">
    <property type="entry name" value="MetI-like"/>
    <property type="match status" value="1"/>
</dbReference>
<dbReference type="EMBL" id="CP025299">
    <property type="protein sequence ID" value="AUG28285.1"/>
    <property type="molecule type" value="Genomic_DNA"/>
</dbReference>
<name>A0A2K9D3I8_9MICO</name>
<feature type="transmembrane region" description="Helical" evidence="7">
    <location>
        <begin position="221"/>
        <end position="239"/>
    </location>
</feature>
<evidence type="ECO:0000256" key="7">
    <source>
        <dbReference type="RuleBase" id="RU363032"/>
    </source>
</evidence>
<keyword evidence="4 7" id="KW-0812">Transmembrane</keyword>